<dbReference type="PANTHER" id="PTHR10012">
    <property type="entry name" value="SERINE/THREONINE-PROTEIN PHOSPHATASE 2A REGULATORY SUBUNIT B"/>
    <property type="match status" value="1"/>
</dbReference>
<dbReference type="AlphaFoldDB" id="A0A0L0BPU0"/>
<proteinExistence type="inferred from homology"/>
<dbReference type="FunFam" id="1.20.120.1150:FF:000002">
    <property type="entry name" value="Serine/threonine-protein phosphatase 2A activator"/>
    <property type="match status" value="1"/>
</dbReference>
<dbReference type="OMA" id="YLEWMRN"/>
<dbReference type="Proteomes" id="UP000037069">
    <property type="component" value="Unassembled WGS sequence"/>
</dbReference>
<dbReference type="GO" id="GO:0005634">
    <property type="term" value="C:nucleus"/>
    <property type="evidence" value="ECO:0007669"/>
    <property type="project" value="TreeGrafter"/>
</dbReference>
<dbReference type="SUPFAM" id="SSF140984">
    <property type="entry name" value="PTPA-like"/>
    <property type="match status" value="1"/>
</dbReference>
<comment type="similarity">
    <text evidence="9">Belongs to the PTPA-type PPIase family.</text>
</comment>
<evidence type="ECO:0000313" key="11">
    <source>
        <dbReference type="Proteomes" id="UP000037069"/>
    </source>
</evidence>
<evidence type="ECO:0000256" key="9">
    <source>
        <dbReference type="RuleBase" id="RU361210"/>
    </source>
</evidence>
<dbReference type="InterPro" id="IPR037218">
    <property type="entry name" value="PTPA_sf"/>
</dbReference>
<sequence>MHKIQAQFWLEPAGSHGVWGLDDFHFIPFIFGSGQLLNDREVRPLDIHDYDIVDMYKDTNYYFRQISTINRVKTSSLRWHSPMLDDISGVKKWTKVNEGMIKMYKAEVLGKVPVIQHFLFGDILKPDPTMTSKIGETVHVQCWADCCGIRVPSAIAAKQARTNELQPDTAKGHYLQKLDSVPVD</sequence>
<evidence type="ECO:0000256" key="4">
    <source>
        <dbReference type="ARBA" id="ARBA00022490"/>
    </source>
</evidence>
<name>A0A0L0BPU0_LUCCU</name>
<keyword evidence="4 9" id="KW-0963">Cytoplasm</keyword>
<accession>A0A0L0BPU0</accession>
<dbReference type="OrthoDB" id="16120at2759"/>
<dbReference type="GO" id="GO:0003755">
    <property type="term" value="F:peptidyl-prolyl cis-trans isomerase activity"/>
    <property type="evidence" value="ECO:0007669"/>
    <property type="project" value="UniProtKB-KW"/>
</dbReference>
<dbReference type="GO" id="GO:0008160">
    <property type="term" value="F:protein tyrosine phosphatase activator activity"/>
    <property type="evidence" value="ECO:0007669"/>
    <property type="project" value="TreeGrafter"/>
</dbReference>
<dbReference type="STRING" id="7375.A0A0L0BPU0"/>
<evidence type="ECO:0000256" key="3">
    <source>
        <dbReference type="ARBA" id="ARBA00013194"/>
    </source>
</evidence>
<evidence type="ECO:0000256" key="8">
    <source>
        <dbReference type="ARBA" id="ARBA00044820"/>
    </source>
</evidence>
<keyword evidence="6 9" id="KW-0413">Isomerase</keyword>
<protein>
    <recommendedName>
        <fullName evidence="7 9">Serine/threonine-protein phosphatase 2A activator</fullName>
        <ecNumber evidence="3 9">5.2.1.8</ecNumber>
    </recommendedName>
    <alternativeName>
        <fullName evidence="8 9">Phosphotyrosyl phosphatase activator</fullName>
    </alternativeName>
</protein>
<evidence type="ECO:0000256" key="6">
    <source>
        <dbReference type="ARBA" id="ARBA00023235"/>
    </source>
</evidence>
<dbReference type="InterPro" id="IPR004327">
    <property type="entry name" value="Phstyr_phstse_ac"/>
</dbReference>
<reference evidence="10 11" key="1">
    <citation type="journal article" date="2015" name="Nat. Commun.">
        <title>Lucilia cuprina genome unlocks parasitic fly biology to underpin future interventions.</title>
        <authorList>
            <person name="Anstead C.A."/>
            <person name="Korhonen P.K."/>
            <person name="Young N.D."/>
            <person name="Hall R.S."/>
            <person name="Jex A.R."/>
            <person name="Murali S.C."/>
            <person name="Hughes D.S."/>
            <person name="Lee S.F."/>
            <person name="Perry T."/>
            <person name="Stroehlein A.J."/>
            <person name="Ansell B.R."/>
            <person name="Breugelmans B."/>
            <person name="Hofmann A."/>
            <person name="Qu J."/>
            <person name="Dugan S."/>
            <person name="Lee S.L."/>
            <person name="Chao H."/>
            <person name="Dinh H."/>
            <person name="Han Y."/>
            <person name="Doddapaneni H.V."/>
            <person name="Worley K.C."/>
            <person name="Muzny D.M."/>
            <person name="Ioannidis P."/>
            <person name="Waterhouse R.M."/>
            <person name="Zdobnov E.M."/>
            <person name="James P.J."/>
            <person name="Bagnall N.H."/>
            <person name="Kotze A.C."/>
            <person name="Gibbs R.A."/>
            <person name="Richards S."/>
            <person name="Batterham P."/>
            <person name="Gasser R.B."/>
        </authorList>
    </citation>
    <scope>NUCLEOTIDE SEQUENCE [LARGE SCALE GENOMIC DNA]</scope>
    <source>
        <strain evidence="10 11">LS</strain>
        <tissue evidence="10">Full body</tissue>
    </source>
</reference>
<evidence type="ECO:0000256" key="1">
    <source>
        <dbReference type="ARBA" id="ARBA00000971"/>
    </source>
</evidence>
<comment type="subcellular location">
    <subcellularLocation>
        <location evidence="2 9">Cytoplasm</location>
    </subcellularLocation>
</comment>
<dbReference type="Pfam" id="PF03095">
    <property type="entry name" value="PTPA"/>
    <property type="match status" value="1"/>
</dbReference>
<evidence type="ECO:0000256" key="7">
    <source>
        <dbReference type="ARBA" id="ARBA00044786"/>
    </source>
</evidence>
<dbReference type="EMBL" id="JRES01001554">
    <property type="protein sequence ID" value="KNC22077.1"/>
    <property type="molecule type" value="Genomic_DNA"/>
</dbReference>
<evidence type="ECO:0000256" key="2">
    <source>
        <dbReference type="ARBA" id="ARBA00004496"/>
    </source>
</evidence>
<evidence type="ECO:0000313" key="10">
    <source>
        <dbReference type="EMBL" id="KNC22077.1"/>
    </source>
</evidence>
<dbReference type="GO" id="GO:0007052">
    <property type="term" value="P:mitotic spindle organization"/>
    <property type="evidence" value="ECO:0007669"/>
    <property type="project" value="TreeGrafter"/>
</dbReference>
<evidence type="ECO:0000256" key="5">
    <source>
        <dbReference type="ARBA" id="ARBA00023110"/>
    </source>
</evidence>
<dbReference type="EC" id="5.2.1.8" evidence="3 9"/>
<comment type="caution">
    <text evidence="10">The sequence shown here is derived from an EMBL/GenBank/DDBJ whole genome shotgun (WGS) entry which is preliminary data.</text>
</comment>
<dbReference type="GO" id="GO:0000159">
    <property type="term" value="C:protein phosphatase type 2A complex"/>
    <property type="evidence" value="ECO:0007669"/>
    <property type="project" value="TreeGrafter"/>
</dbReference>
<comment type="function">
    <text evidence="9">PPIases accelerate the folding of proteins. It catalyzes the cis-trans isomerization of proline imidic peptide bonds in oligopeptides.</text>
</comment>
<dbReference type="PANTHER" id="PTHR10012:SF5">
    <property type="entry name" value="SERINE_THREONINE-PROTEIN PHOSPHATASE 2A ACTIVATOR 2"/>
    <property type="match status" value="1"/>
</dbReference>
<organism evidence="10 11">
    <name type="scientific">Lucilia cuprina</name>
    <name type="common">Green bottle fly</name>
    <name type="synonym">Australian sheep blowfly</name>
    <dbReference type="NCBI Taxonomy" id="7375"/>
    <lineage>
        <taxon>Eukaryota</taxon>
        <taxon>Metazoa</taxon>
        <taxon>Ecdysozoa</taxon>
        <taxon>Arthropoda</taxon>
        <taxon>Hexapoda</taxon>
        <taxon>Insecta</taxon>
        <taxon>Pterygota</taxon>
        <taxon>Neoptera</taxon>
        <taxon>Endopterygota</taxon>
        <taxon>Diptera</taxon>
        <taxon>Brachycera</taxon>
        <taxon>Muscomorpha</taxon>
        <taxon>Oestroidea</taxon>
        <taxon>Calliphoridae</taxon>
        <taxon>Luciliinae</taxon>
        <taxon>Lucilia</taxon>
    </lineage>
</organism>
<gene>
    <name evidence="10" type="ORF">FF38_04865</name>
</gene>
<keyword evidence="5 9" id="KW-0697">Rotamase</keyword>
<dbReference type="Gene3D" id="1.20.120.1150">
    <property type="match status" value="1"/>
</dbReference>
<dbReference type="GO" id="GO:0005737">
    <property type="term" value="C:cytoplasm"/>
    <property type="evidence" value="ECO:0007669"/>
    <property type="project" value="UniProtKB-SubCell"/>
</dbReference>
<keyword evidence="11" id="KW-1185">Reference proteome</keyword>
<comment type="catalytic activity">
    <reaction evidence="1 9">
        <text>[protein]-peptidylproline (omega=180) = [protein]-peptidylproline (omega=0)</text>
        <dbReference type="Rhea" id="RHEA:16237"/>
        <dbReference type="Rhea" id="RHEA-COMP:10747"/>
        <dbReference type="Rhea" id="RHEA-COMP:10748"/>
        <dbReference type="ChEBI" id="CHEBI:83833"/>
        <dbReference type="ChEBI" id="CHEBI:83834"/>
        <dbReference type="EC" id="5.2.1.8"/>
    </reaction>
</comment>
<dbReference type="InterPro" id="IPR043170">
    <property type="entry name" value="PTPA_C_lid"/>
</dbReference>